<dbReference type="OrthoDB" id="3251057at2759"/>
<keyword evidence="2" id="KW-1185">Reference proteome</keyword>
<feature type="non-terminal residue" evidence="1">
    <location>
        <position position="315"/>
    </location>
</feature>
<proteinExistence type="predicted"/>
<evidence type="ECO:0000313" key="1">
    <source>
        <dbReference type="EMBL" id="KIJ59521.1"/>
    </source>
</evidence>
<feature type="non-terminal residue" evidence="1">
    <location>
        <position position="1"/>
    </location>
</feature>
<dbReference type="HOGENOM" id="CLU_050717_0_0_1"/>
<evidence type="ECO:0000313" key="2">
    <source>
        <dbReference type="Proteomes" id="UP000053820"/>
    </source>
</evidence>
<gene>
    <name evidence="1" type="ORF">HYDPIDRAFT_62087</name>
</gene>
<organism evidence="1 2">
    <name type="scientific">Hydnomerulius pinastri MD-312</name>
    <dbReference type="NCBI Taxonomy" id="994086"/>
    <lineage>
        <taxon>Eukaryota</taxon>
        <taxon>Fungi</taxon>
        <taxon>Dikarya</taxon>
        <taxon>Basidiomycota</taxon>
        <taxon>Agaricomycotina</taxon>
        <taxon>Agaricomycetes</taxon>
        <taxon>Agaricomycetidae</taxon>
        <taxon>Boletales</taxon>
        <taxon>Boletales incertae sedis</taxon>
        <taxon>Leucogyrophana</taxon>
    </lineage>
</organism>
<accession>A0A0C9W8T3</accession>
<sequence length="315" mass="35330">LISCKIIISFFFKQYKKKKQPKVQNGSKRKNGVTHMPAIELVEVDIATDGPESTEDAELASLLEEDESQLEDTCGQAAHDTEVTNTTRVKAIWEMREKGVIITDEQNKEALGIFPKVAGLAKKVHDSMTLGKQFVRLRAANAHHLDGDKETLDWRVPTRWNSDLACLDAHLYFEKVIKQLTVAAELKSFQLTDGQWPLAGTLADILLLLSDPTKLFSRAEVPLIPNSVPMFTRLEGGLCSVSNDAELPPVIRVAVYAGVLLSEKYYDVMDECEVYRITIVMSPDKKLQWFTANGYSSAVVAQIRALVVSWWQENY</sequence>
<dbReference type="EMBL" id="KN839886">
    <property type="protein sequence ID" value="KIJ59521.1"/>
    <property type="molecule type" value="Genomic_DNA"/>
</dbReference>
<reference evidence="1 2" key="1">
    <citation type="submission" date="2014-04" db="EMBL/GenBank/DDBJ databases">
        <title>Evolutionary Origins and Diversification of the Mycorrhizal Mutualists.</title>
        <authorList>
            <consortium name="DOE Joint Genome Institute"/>
            <consortium name="Mycorrhizal Genomics Consortium"/>
            <person name="Kohler A."/>
            <person name="Kuo A."/>
            <person name="Nagy L.G."/>
            <person name="Floudas D."/>
            <person name="Copeland A."/>
            <person name="Barry K.W."/>
            <person name="Cichocki N."/>
            <person name="Veneault-Fourrey C."/>
            <person name="LaButti K."/>
            <person name="Lindquist E.A."/>
            <person name="Lipzen A."/>
            <person name="Lundell T."/>
            <person name="Morin E."/>
            <person name="Murat C."/>
            <person name="Riley R."/>
            <person name="Ohm R."/>
            <person name="Sun H."/>
            <person name="Tunlid A."/>
            <person name="Henrissat B."/>
            <person name="Grigoriev I.V."/>
            <person name="Hibbett D.S."/>
            <person name="Martin F."/>
        </authorList>
    </citation>
    <scope>NUCLEOTIDE SEQUENCE [LARGE SCALE GENOMIC DNA]</scope>
    <source>
        <strain evidence="1 2">MD-312</strain>
    </source>
</reference>
<dbReference type="Proteomes" id="UP000053820">
    <property type="component" value="Unassembled WGS sequence"/>
</dbReference>
<name>A0A0C9W8T3_9AGAM</name>
<protein>
    <submittedName>
        <fullName evidence="1">Uncharacterized protein</fullName>
    </submittedName>
</protein>
<dbReference type="AlphaFoldDB" id="A0A0C9W8T3"/>